<dbReference type="SUPFAM" id="SSF81464">
    <property type="entry name" value="Cytochrome c oxidase subunit II-like, transmembrane region"/>
    <property type="match status" value="1"/>
</dbReference>
<keyword evidence="21" id="KW-1185">Reference proteome</keyword>
<feature type="chain" id="PRO_5045426786" description="Cytochrome c oxidase subunit 2" evidence="17">
    <location>
        <begin position="22"/>
        <end position="300"/>
    </location>
</feature>
<gene>
    <name evidence="20" type="primary">coxB</name>
    <name evidence="20" type="ORF">QF118_16430</name>
</gene>
<feature type="transmembrane region" description="Helical" evidence="16">
    <location>
        <begin position="54"/>
        <end position="75"/>
    </location>
</feature>
<dbReference type="InterPro" id="IPR045187">
    <property type="entry name" value="CcO_II"/>
</dbReference>
<dbReference type="PRINTS" id="PR01166">
    <property type="entry name" value="CYCOXIDASEII"/>
</dbReference>
<dbReference type="PROSITE" id="PS50857">
    <property type="entry name" value="COX2_CUA"/>
    <property type="match status" value="1"/>
</dbReference>
<protein>
    <recommendedName>
        <fullName evidence="15">Cytochrome c oxidase subunit 2</fullName>
        <ecNumber evidence="15">7.1.1.9</ecNumber>
    </recommendedName>
</protein>
<dbReference type="PROSITE" id="PS00078">
    <property type="entry name" value="COX2"/>
    <property type="match status" value="1"/>
</dbReference>
<comment type="subcellular location">
    <subcellularLocation>
        <location evidence="14">Cell membrane</location>
        <topology evidence="14">Multi-pass membrane protein</topology>
    </subcellularLocation>
    <subcellularLocation>
        <location evidence="1">Membrane</location>
        <topology evidence="1">Multi-pass membrane protein</topology>
    </subcellularLocation>
</comment>
<keyword evidence="7" id="KW-1278">Translocase</keyword>
<keyword evidence="9 16" id="KW-1133">Transmembrane helix</keyword>
<evidence type="ECO:0000313" key="21">
    <source>
        <dbReference type="Proteomes" id="UP001241605"/>
    </source>
</evidence>
<dbReference type="InterPro" id="IPR011759">
    <property type="entry name" value="Cyt_c_oxidase_su2_TM_dom"/>
</dbReference>
<dbReference type="PANTHER" id="PTHR22888">
    <property type="entry name" value="CYTOCHROME C OXIDASE, SUBUNIT II"/>
    <property type="match status" value="1"/>
</dbReference>
<dbReference type="PANTHER" id="PTHR22888:SF9">
    <property type="entry name" value="CYTOCHROME C OXIDASE SUBUNIT 2"/>
    <property type="match status" value="1"/>
</dbReference>
<keyword evidence="3 14" id="KW-0813">Transport</keyword>
<dbReference type="InterPro" id="IPR036257">
    <property type="entry name" value="Cyt_c_oxidase_su2_TM_sf"/>
</dbReference>
<keyword evidence="11 16" id="KW-0472">Membrane</keyword>
<evidence type="ECO:0000256" key="11">
    <source>
        <dbReference type="ARBA" id="ARBA00023136"/>
    </source>
</evidence>
<evidence type="ECO:0000256" key="10">
    <source>
        <dbReference type="ARBA" id="ARBA00023008"/>
    </source>
</evidence>
<organism evidence="20 21">
    <name type="scientific">Tropicibacter oceani</name>
    <dbReference type="NCBI Taxonomy" id="3058420"/>
    <lineage>
        <taxon>Bacteria</taxon>
        <taxon>Pseudomonadati</taxon>
        <taxon>Pseudomonadota</taxon>
        <taxon>Alphaproteobacteria</taxon>
        <taxon>Rhodobacterales</taxon>
        <taxon>Roseobacteraceae</taxon>
        <taxon>Tropicibacter</taxon>
    </lineage>
</organism>
<dbReference type="InterPro" id="IPR001505">
    <property type="entry name" value="Copper_CuA"/>
</dbReference>
<comment type="similarity">
    <text evidence="2 14">Belongs to the cytochrome c oxidase subunit 2 family.</text>
</comment>
<evidence type="ECO:0000256" key="13">
    <source>
        <dbReference type="ARBA" id="ARBA00047816"/>
    </source>
</evidence>
<evidence type="ECO:0000256" key="3">
    <source>
        <dbReference type="ARBA" id="ARBA00022448"/>
    </source>
</evidence>
<keyword evidence="5 14" id="KW-0812">Transmembrane</keyword>
<keyword evidence="10 15" id="KW-0186">Copper</keyword>
<evidence type="ECO:0000256" key="7">
    <source>
        <dbReference type="ARBA" id="ARBA00022967"/>
    </source>
</evidence>
<dbReference type="Gene3D" id="2.60.40.420">
    <property type="entry name" value="Cupredoxins - blue copper proteins"/>
    <property type="match status" value="1"/>
</dbReference>
<evidence type="ECO:0000256" key="17">
    <source>
        <dbReference type="SAM" id="SignalP"/>
    </source>
</evidence>
<evidence type="ECO:0000256" key="15">
    <source>
        <dbReference type="RuleBase" id="RU004024"/>
    </source>
</evidence>
<evidence type="ECO:0000256" key="14">
    <source>
        <dbReference type="RuleBase" id="RU000456"/>
    </source>
</evidence>
<evidence type="ECO:0000313" key="20">
    <source>
        <dbReference type="EMBL" id="WGW03493.1"/>
    </source>
</evidence>
<dbReference type="NCBIfam" id="TIGR02866">
    <property type="entry name" value="CoxB"/>
    <property type="match status" value="1"/>
</dbReference>
<evidence type="ECO:0000256" key="2">
    <source>
        <dbReference type="ARBA" id="ARBA00007866"/>
    </source>
</evidence>
<dbReference type="InterPro" id="IPR002429">
    <property type="entry name" value="CcO_II-like_C"/>
</dbReference>
<keyword evidence="17" id="KW-0732">Signal</keyword>
<dbReference type="RefSeq" id="WP_282300126.1">
    <property type="nucleotide sequence ID" value="NZ_CP124616.1"/>
</dbReference>
<name>A0ABY8QGD4_9RHOB</name>
<reference evidence="20 21" key="1">
    <citation type="submission" date="2023-05" db="EMBL/GenBank/DDBJ databases">
        <title>YMD87, complete Genome.</title>
        <authorList>
            <person name="Zhang J."/>
            <person name="Xu X."/>
        </authorList>
    </citation>
    <scope>NUCLEOTIDE SEQUENCE [LARGE SCALE GENOMIC DNA]</scope>
    <source>
        <strain evidence="20 21">YMD87</strain>
    </source>
</reference>
<evidence type="ECO:0000256" key="9">
    <source>
        <dbReference type="ARBA" id="ARBA00022989"/>
    </source>
</evidence>
<evidence type="ECO:0000256" key="5">
    <source>
        <dbReference type="ARBA" id="ARBA00022692"/>
    </source>
</evidence>
<feature type="signal peptide" evidence="17">
    <location>
        <begin position="1"/>
        <end position="21"/>
    </location>
</feature>
<keyword evidence="4 14" id="KW-0679">Respiratory chain</keyword>
<sequence>MQFKSMLTGLATAFFAAPALAQDLEVVGRPVDGKLGFQPAATELARDLQWLDGLLLVIITIISLLVVALLAIVYIKYNERANKTPGTFTHNSPLEIAWTIGPIVTLVFIGAFSLPVLFKQQEIPEGDITIKVTGYQWYWGYEYVGTDLAFDSFMIGHPATMSDEDYAAGAKDFVRSDAMNARLERSGYSSEDFLLATNTSVVVPVGKTIVMQITGGDVIHSWTIPAFGVKQDAVPGRLAELWFKPEREGVYFGQCSELCGKDHAYMPITVKVVSEEAYEAWLARSLDAGEYTDVREVLTN</sequence>
<dbReference type="Gene3D" id="1.10.287.90">
    <property type="match status" value="1"/>
</dbReference>
<evidence type="ECO:0000256" key="4">
    <source>
        <dbReference type="ARBA" id="ARBA00022660"/>
    </source>
</evidence>
<comment type="catalytic activity">
    <reaction evidence="13 15">
        <text>4 Fe(II)-[cytochrome c] + O2 + 8 H(+)(in) = 4 Fe(III)-[cytochrome c] + 2 H2O + 4 H(+)(out)</text>
        <dbReference type="Rhea" id="RHEA:11436"/>
        <dbReference type="Rhea" id="RHEA-COMP:10350"/>
        <dbReference type="Rhea" id="RHEA-COMP:14399"/>
        <dbReference type="ChEBI" id="CHEBI:15377"/>
        <dbReference type="ChEBI" id="CHEBI:15378"/>
        <dbReference type="ChEBI" id="CHEBI:15379"/>
        <dbReference type="ChEBI" id="CHEBI:29033"/>
        <dbReference type="ChEBI" id="CHEBI:29034"/>
        <dbReference type="EC" id="7.1.1.9"/>
    </reaction>
</comment>
<comment type="function">
    <text evidence="12 15">Subunits I and II form the functional core of the enzyme complex. Electrons originating in cytochrome c are transferred via heme a and Cu(A) to the binuclear center formed by heme a3 and Cu(B).</text>
</comment>
<evidence type="ECO:0000256" key="1">
    <source>
        <dbReference type="ARBA" id="ARBA00004141"/>
    </source>
</evidence>
<evidence type="ECO:0000256" key="6">
    <source>
        <dbReference type="ARBA" id="ARBA00022723"/>
    </source>
</evidence>
<dbReference type="InterPro" id="IPR014222">
    <property type="entry name" value="Cyt_c_oxidase_su2"/>
</dbReference>
<dbReference type="InterPro" id="IPR008972">
    <property type="entry name" value="Cupredoxin"/>
</dbReference>
<accession>A0ABY8QGD4</accession>
<comment type="cofactor">
    <cofactor evidence="15">
        <name>Cu cation</name>
        <dbReference type="ChEBI" id="CHEBI:23378"/>
    </cofactor>
    <text evidence="15">Binds a copper A center.</text>
</comment>
<evidence type="ECO:0000259" key="18">
    <source>
        <dbReference type="PROSITE" id="PS50857"/>
    </source>
</evidence>
<dbReference type="Pfam" id="PF00116">
    <property type="entry name" value="COX2"/>
    <property type="match status" value="2"/>
</dbReference>
<feature type="domain" description="Cytochrome oxidase subunit II copper A binding" evidence="18">
    <location>
        <begin position="125"/>
        <end position="284"/>
    </location>
</feature>
<evidence type="ECO:0000256" key="12">
    <source>
        <dbReference type="ARBA" id="ARBA00024688"/>
    </source>
</evidence>
<dbReference type="EC" id="7.1.1.9" evidence="15"/>
<dbReference type="EMBL" id="CP124616">
    <property type="protein sequence ID" value="WGW03493.1"/>
    <property type="molecule type" value="Genomic_DNA"/>
</dbReference>
<feature type="transmembrane region" description="Helical" evidence="16">
    <location>
        <begin position="96"/>
        <end position="118"/>
    </location>
</feature>
<feature type="domain" description="Cytochrome oxidase subunit II transmembrane region profile" evidence="19">
    <location>
        <begin position="29"/>
        <end position="124"/>
    </location>
</feature>
<dbReference type="PROSITE" id="PS50999">
    <property type="entry name" value="COX2_TM"/>
    <property type="match status" value="1"/>
</dbReference>
<dbReference type="SUPFAM" id="SSF49503">
    <property type="entry name" value="Cupredoxins"/>
    <property type="match status" value="1"/>
</dbReference>
<dbReference type="Pfam" id="PF02790">
    <property type="entry name" value="COX2_TM"/>
    <property type="match status" value="1"/>
</dbReference>
<evidence type="ECO:0000256" key="16">
    <source>
        <dbReference type="SAM" id="Phobius"/>
    </source>
</evidence>
<proteinExistence type="inferred from homology"/>
<evidence type="ECO:0000259" key="19">
    <source>
        <dbReference type="PROSITE" id="PS50999"/>
    </source>
</evidence>
<keyword evidence="8 14" id="KW-0249">Electron transport</keyword>
<evidence type="ECO:0000256" key="8">
    <source>
        <dbReference type="ARBA" id="ARBA00022982"/>
    </source>
</evidence>
<dbReference type="Proteomes" id="UP001241605">
    <property type="component" value="Chromosome"/>
</dbReference>
<keyword evidence="6 15" id="KW-0479">Metal-binding</keyword>